<proteinExistence type="predicted"/>
<evidence type="ECO:0008006" key="3">
    <source>
        <dbReference type="Google" id="ProtNLM"/>
    </source>
</evidence>
<sequence>MVTRLPLPGVDGAALVDLVVAERAGGPNAAYFAGLGAEWRQRVEQYSLERGNPETIPDWPAIAAYRKRFLTLYKNPRPGSSQLPVITELRNRRLQFCPSCGEEGTPNTLDHYLPKERFPHFAIVPHNLTPMCDICQQAKDNDFLDGVGNRIFLHPYFDEFPVEQIIQLVIGRPFESPTQFQLRPHQDLPDHFAALVKRHMDGLELDRRYGSFFRDEYLRLLRLAKEARDHGLDIRENVSAFKRLHRLKAANLWPHIFYVAVEADEELMDYIFDGELPDNV</sequence>
<name>A0AA42GXR4_9HYPH</name>
<dbReference type="AlphaFoldDB" id="A0AA42GXR4"/>
<evidence type="ECO:0000313" key="1">
    <source>
        <dbReference type="EMBL" id="MDH0124235.1"/>
    </source>
</evidence>
<evidence type="ECO:0000313" key="2">
    <source>
        <dbReference type="Proteomes" id="UP001158087"/>
    </source>
</evidence>
<dbReference type="EMBL" id="JAODYY010000003">
    <property type="protein sequence ID" value="MDH0124235.1"/>
    <property type="molecule type" value="Genomic_DNA"/>
</dbReference>
<organism evidence="1 2">
    <name type="scientific">Brucella intermedia GD04153</name>
    <dbReference type="NCBI Taxonomy" id="2975438"/>
    <lineage>
        <taxon>Bacteria</taxon>
        <taxon>Pseudomonadati</taxon>
        <taxon>Pseudomonadota</taxon>
        <taxon>Alphaproteobacteria</taxon>
        <taxon>Hyphomicrobiales</taxon>
        <taxon>Brucellaceae</taxon>
        <taxon>Brucella/Ochrobactrum group</taxon>
        <taxon>Brucella</taxon>
    </lineage>
</organism>
<comment type="caution">
    <text evidence="1">The sequence shown here is derived from an EMBL/GenBank/DDBJ whole genome shotgun (WGS) entry which is preliminary data.</text>
</comment>
<reference evidence="1" key="1">
    <citation type="submission" date="2022-09" db="EMBL/GenBank/DDBJ databases">
        <title>Intensive care unit water sources are persistently colonized with multi-drug resistant bacteria and are the site of extensive horizontal gene transfer of antibiotic resistance genes.</title>
        <authorList>
            <person name="Diorio-Toth L."/>
        </authorList>
    </citation>
    <scope>NUCLEOTIDE SEQUENCE</scope>
    <source>
        <strain evidence="1">GD04153</strain>
    </source>
</reference>
<dbReference type="Proteomes" id="UP001158087">
    <property type="component" value="Unassembled WGS sequence"/>
</dbReference>
<gene>
    <name evidence="1" type="ORF">N7376_09555</name>
</gene>
<protein>
    <recommendedName>
        <fullName evidence="3">HNH endonuclease</fullName>
    </recommendedName>
</protein>
<accession>A0AA42GXR4</accession>